<name>A0ABV9HKW8_9MICO</name>
<evidence type="ECO:0000256" key="1">
    <source>
        <dbReference type="SAM" id="MobiDB-lite"/>
    </source>
</evidence>
<dbReference type="Proteomes" id="UP001596011">
    <property type="component" value="Unassembled WGS sequence"/>
</dbReference>
<keyword evidence="3" id="KW-1185">Reference proteome</keyword>
<protein>
    <recommendedName>
        <fullName evidence="4">Small CPxCG-related zinc finger protein</fullName>
    </recommendedName>
</protein>
<dbReference type="EMBL" id="JBHSFI010000006">
    <property type="protein sequence ID" value="MFC4630594.1"/>
    <property type="molecule type" value="Genomic_DNA"/>
</dbReference>
<gene>
    <name evidence="2" type="ORF">ACFO6V_20280</name>
</gene>
<feature type="region of interest" description="Disordered" evidence="1">
    <location>
        <begin position="1"/>
        <end position="20"/>
    </location>
</feature>
<organism evidence="2 3">
    <name type="scientific">Promicromonospora alba</name>
    <dbReference type="NCBI Taxonomy" id="1616110"/>
    <lineage>
        <taxon>Bacteria</taxon>
        <taxon>Bacillati</taxon>
        <taxon>Actinomycetota</taxon>
        <taxon>Actinomycetes</taxon>
        <taxon>Micrococcales</taxon>
        <taxon>Promicromonosporaceae</taxon>
        <taxon>Promicromonospora</taxon>
    </lineage>
</organism>
<dbReference type="InterPro" id="IPR036671">
    <property type="entry name" value="DPH_MB_sf"/>
</dbReference>
<reference evidence="3" key="1">
    <citation type="journal article" date="2019" name="Int. J. Syst. Evol. Microbiol.">
        <title>The Global Catalogue of Microorganisms (GCM) 10K type strain sequencing project: providing services to taxonomists for standard genome sequencing and annotation.</title>
        <authorList>
            <consortium name="The Broad Institute Genomics Platform"/>
            <consortium name="The Broad Institute Genome Sequencing Center for Infectious Disease"/>
            <person name="Wu L."/>
            <person name="Ma J."/>
        </authorList>
    </citation>
    <scope>NUCLEOTIDE SEQUENCE [LARGE SCALE GENOMIC DNA]</scope>
    <source>
        <strain evidence="3">CCUG 42722</strain>
    </source>
</reference>
<comment type="caution">
    <text evidence="2">The sequence shown here is derived from an EMBL/GenBank/DDBJ whole genome shotgun (WGS) entry which is preliminary data.</text>
</comment>
<accession>A0ABV9HKW8</accession>
<evidence type="ECO:0000313" key="2">
    <source>
        <dbReference type="EMBL" id="MFC4630594.1"/>
    </source>
</evidence>
<evidence type="ECO:0008006" key="4">
    <source>
        <dbReference type="Google" id="ProtNLM"/>
    </source>
</evidence>
<sequence length="66" mass="7432">MKSDEWAEIVRSAKQGDEDDEDGVWIWTCPECDEYSVEMGVRFEHGEVVEYTLMCLSCGAEVVAPA</sequence>
<dbReference type="SUPFAM" id="SSF144217">
    <property type="entry name" value="CSL zinc finger"/>
    <property type="match status" value="1"/>
</dbReference>
<proteinExistence type="predicted"/>
<dbReference type="RefSeq" id="WP_377138537.1">
    <property type="nucleotide sequence ID" value="NZ_JBHSFI010000006.1"/>
</dbReference>
<evidence type="ECO:0000313" key="3">
    <source>
        <dbReference type="Proteomes" id="UP001596011"/>
    </source>
</evidence>